<dbReference type="Proteomes" id="UP000191931">
    <property type="component" value="Unassembled WGS sequence"/>
</dbReference>
<dbReference type="GO" id="GO:0042276">
    <property type="term" value="P:error-prone translesion synthesis"/>
    <property type="evidence" value="ECO:0007669"/>
    <property type="project" value="TreeGrafter"/>
</dbReference>
<organism evidence="7 8">
    <name type="scientific">Desulfamplus magnetovallimortis</name>
    <dbReference type="NCBI Taxonomy" id="1246637"/>
    <lineage>
        <taxon>Bacteria</taxon>
        <taxon>Pseudomonadati</taxon>
        <taxon>Thermodesulfobacteriota</taxon>
        <taxon>Desulfobacteria</taxon>
        <taxon>Desulfobacterales</taxon>
        <taxon>Desulfobacteraceae</taxon>
        <taxon>Desulfamplus</taxon>
    </lineage>
</organism>
<dbReference type="Gene3D" id="3.30.70.270">
    <property type="match status" value="1"/>
</dbReference>
<proteinExistence type="inferred from homology"/>
<dbReference type="AlphaFoldDB" id="A0A1W1HEP5"/>
<dbReference type="RefSeq" id="WP_080809609.1">
    <property type="nucleotide sequence ID" value="NZ_LT828569.1"/>
</dbReference>
<dbReference type="SUPFAM" id="SSF56672">
    <property type="entry name" value="DNA/RNA polymerases"/>
    <property type="match status" value="1"/>
</dbReference>
<dbReference type="Gene3D" id="3.30.1490.100">
    <property type="entry name" value="DNA polymerase, Y-family, little finger domain"/>
    <property type="match status" value="1"/>
</dbReference>
<evidence type="ECO:0000256" key="1">
    <source>
        <dbReference type="ARBA" id="ARBA00010945"/>
    </source>
</evidence>
<dbReference type="InterPro" id="IPR043128">
    <property type="entry name" value="Rev_trsase/Diguanyl_cyclase"/>
</dbReference>
<name>A0A1W1HEP5_9BACT</name>
<dbReference type="PANTHER" id="PTHR11076:SF34">
    <property type="entry name" value="PROTEIN UMUC"/>
    <property type="match status" value="1"/>
</dbReference>
<dbReference type="SUPFAM" id="SSF100879">
    <property type="entry name" value="Lesion bypass DNA polymerase (Y-family), little finger domain"/>
    <property type="match status" value="1"/>
</dbReference>
<dbReference type="EMBL" id="FWEV01000173">
    <property type="protein sequence ID" value="SLM30940.1"/>
    <property type="molecule type" value="Genomic_DNA"/>
</dbReference>
<dbReference type="GO" id="GO:0009432">
    <property type="term" value="P:SOS response"/>
    <property type="evidence" value="ECO:0007669"/>
    <property type="project" value="UniProtKB-KW"/>
</dbReference>
<dbReference type="InterPro" id="IPR036775">
    <property type="entry name" value="DNA_pol_Y-fam_lit_finger_sf"/>
</dbReference>
<comment type="similarity">
    <text evidence="1">Belongs to the DNA polymerase type-Y family.</text>
</comment>
<evidence type="ECO:0000313" key="7">
    <source>
        <dbReference type="EMBL" id="SLM30940.1"/>
    </source>
</evidence>
<gene>
    <name evidence="7" type="primary">umuC</name>
    <name evidence="7" type="ORF">MTBBW1_2540008</name>
</gene>
<dbReference type="GO" id="GO:0003887">
    <property type="term" value="F:DNA-directed DNA polymerase activity"/>
    <property type="evidence" value="ECO:0007669"/>
    <property type="project" value="TreeGrafter"/>
</dbReference>
<keyword evidence="8" id="KW-1185">Reference proteome</keyword>
<dbReference type="STRING" id="1246637.MTBBW1_2540008"/>
<evidence type="ECO:0000256" key="5">
    <source>
        <dbReference type="ARBA" id="ARBA00023236"/>
    </source>
</evidence>
<protein>
    <submittedName>
        <fullName evidence="7">DNA polymerase V, subunit C</fullName>
    </submittedName>
</protein>
<evidence type="ECO:0000313" key="8">
    <source>
        <dbReference type="Proteomes" id="UP000191931"/>
    </source>
</evidence>
<dbReference type="Pfam" id="PF11799">
    <property type="entry name" value="IMS_C"/>
    <property type="match status" value="1"/>
</dbReference>
<dbReference type="InterPro" id="IPR043502">
    <property type="entry name" value="DNA/RNA_pol_sf"/>
</dbReference>
<feature type="domain" description="UmuC" evidence="6">
    <location>
        <begin position="4"/>
        <end position="188"/>
    </location>
</feature>
<dbReference type="OrthoDB" id="9808813at2"/>
<reference evidence="7 8" key="1">
    <citation type="submission" date="2017-03" db="EMBL/GenBank/DDBJ databases">
        <authorList>
            <person name="Afonso C.L."/>
            <person name="Miller P.J."/>
            <person name="Scott M.A."/>
            <person name="Spackman E."/>
            <person name="Goraichik I."/>
            <person name="Dimitrov K.M."/>
            <person name="Suarez D.L."/>
            <person name="Swayne D.E."/>
        </authorList>
    </citation>
    <scope>NUCLEOTIDE SEQUENCE [LARGE SCALE GENOMIC DNA]</scope>
    <source>
        <strain evidence="7">PRJEB14757</strain>
    </source>
</reference>
<sequence>MPVFALADCNNFYVSCERVFNPKLESQPVIVLSNNDGCTVARSNEVKAIGVPFGAPHFKIKHLIEIYKIQVFSSNYSLYGDMSNRVMKTLATFTPNIEIYSIDEAFLDLTNYVFTDLTTYSRNIRSTVKQHTGIPISIGIATSKTLAKVANRIAKKSVKADGILDLTSPKYQDKALEITPIEDVWGIGRRYAAYFTIRGIKTALDFKYADSNWIKKKMGINGVIMQKELCGESCYTLDDNPSKQKSISSSRSFKQPVTEFEPLSEAVSTYVARAAEKLRKQGSYTETITVYVTTNRFKPEEFYFNSKTLPFTIATNYTPEMIKKGKEALKRIFIPGKQYTKAGVVLSNLVRDGHFQYDLFYTPPHPMSEEIMETLDSVNFRMGRNCLRYASMGLQKRQEQWKTAFKFRSPAYTTDWNLLLTVS</sequence>
<dbReference type="Pfam" id="PF13438">
    <property type="entry name" value="DUF4113"/>
    <property type="match status" value="1"/>
</dbReference>
<dbReference type="InterPro" id="IPR025188">
    <property type="entry name" value="DUF4113"/>
</dbReference>
<evidence type="ECO:0000259" key="6">
    <source>
        <dbReference type="PROSITE" id="PS50173"/>
    </source>
</evidence>
<evidence type="ECO:0000256" key="2">
    <source>
        <dbReference type="ARBA" id="ARBA00022763"/>
    </source>
</evidence>
<dbReference type="PROSITE" id="PS50173">
    <property type="entry name" value="UMUC"/>
    <property type="match status" value="1"/>
</dbReference>
<dbReference type="Gene3D" id="3.40.1170.60">
    <property type="match status" value="1"/>
</dbReference>
<dbReference type="InterPro" id="IPR050116">
    <property type="entry name" value="DNA_polymerase-Y"/>
</dbReference>
<dbReference type="GO" id="GO:0006281">
    <property type="term" value="P:DNA repair"/>
    <property type="evidence" value="ECO:0007669"/>
    <property type="project" value="UniProtKB-KW"/>
</dbReference>
<keyword evidence="5" id="KW-0742">SOS response</keyword>
<keyword evidence="3" id="KW-0741">SOS mutagenesis</keyword>
<dbReference type="InterPro" id="IPR017961">
    <property type="entry name" value="DNA_pol_Y-fam_little_finger"/>
</dbReference>
<keyword evidence="4" id="KW-0234">DNA repair</keyword>
<dbReference type="Pfam" id="PF00817">
    <property type="entry name" value="IMS"/>
    <property type="match status" value="1"/>
</dbReference>
<dbReference type="GO" id="GO:0003684">
    <property type="term" value="F:damaged DNA binding"/>
    <property type="evidence" value="ECO:0007669"/>
    <property type="project" value="InterPro"/>
</dbReference>
<dbReference type="CDD" id="cd01700">
    <property type="entry name" value="PolY_Pol_V_umuC"/>
    <property type="match status" value="1"/>
</dbReference>
<evidence type="ECO:0000256" key="3">
    <source>
        <dbReference type="ARBA" id="ARBA00023199"/>
    </source>
</evidence>
<evidence type="ECO:0000256" key="4">
    <source>
        <dbReference type="ARBA" id="ARBA00023204"/>
    </source>
</evidence>
<dbReference type="GO" id="GO:0005829">
    <property type="term" value="C:cytosol"/>
    <property type="evidence" value="ECO:0007669"/>
    <property type="project" value="TreeGrafter"/>
</dbReference>
<dbReference type="InterPro" id="IPR001126">
    <property type="entry name" value="UmuC"/>
</dbReference>
<keyword evidence="2" id="KW-0227">DNA damage</keyword>
<accession>A0A1W1HEP5</accession>
<dbReference type="PANTHER" id="PTHR11076">
    <property type="entry name" value="DNA REPAIR POLYMERASE UMUC / TRANSFERASE FAMILY MEMBER"/>
    <property type="match status" value="1"/>
</dbReference>